<dbReference type="PANTHER" id="PTHR46796:SF6">
    <property type="entry name" value="ARAC SUBFAMILY"/>
    <property type="match status" value="1"/>
</dbReference>
<dbReference type="InterPro" id="IPR018062">
    <property type="entry name" value="HTH_AraC-typ_CS"/>
</dbReference>
<dbReference type="InterPro" id="IPR050204">
    <property type="entry name" value="AraC_XylS_family_regulators"/>
</dbReference>
<dbReference type="PRINTS" id="PR00032">
    <property type="entry name" value="HTHARAC"/>
</dbReference>
<dbReference type="InterPro" id="IPR020449">
    <property type="entry name" value="Tscrpt_reg_AraC-type_HTH"/>
</dbReference>
<keyword evidence="3" id="KW-0010">Activator</keyword>
<protein>
    <submittedName>
        <fullName evidence="6">Helix-turn-helix domain-containing protein</fullName>
    </submittedName>
</protein>
<dbReference type="Pfam" id="PF12833">
    <property type="entry name" value="HTH_18"/>
    <property type="match status" value="1"/>
</dbReference>
<dbReference type="SMART" id="SM00342">
    <property type="entry name" value="HTH_ARAC"/>
    <property type="match status" value="1"/>
</dbReference>
<name>A0A7X1AXI8_9BACT</name>
<keyword evidence="7" id="KW-1185">Reference proteome</keyword>
<dbReference type="Proteomes" id="UP000525652">
    <property type="component" value="Unassembled WGS sequence"/>
</dbReference>
<feature type="domain" description="HTH araC/xylS-type" evidence="5">
    <location>
        <begin position="173"/>
        <end position="272"/>
    </location>
</feature>
<dbReference type="Gene3D" id="1.10.10.60">
    <property type="entry name" value="Homeodomain-like"/>
    <property type="match status" value="2"/>
</dbReference>
<dbReference type="InterPro" id="IPR003313">
    <property type="entry name" value="AraC-bd"/>
</dbReference>
<accession>A0A7X1AXI8</accession>
<dbReference type="SUPFAM" id="SSF51215">
    <property type="entry name" value="Regulatory protein AraC"/>
    <property type="match status" value="1"/>
</dbReference>
<comment type="caution">
    <text evidence="6">The sequence shown here is derived from an EMBL/GenBank/DDBJ whole genome shotgun (WGS) entry which is preliminary data.</text>
</comment>
<reference evidence="6 7" key="1">
    <citation type="submission" date="2020-07" db="EMBL/GenBank/DDBJ databases">
        <authorList>
            <person name="Feng X."/>
        </authorList>
    </citation>
    <scope>NUCLEOTIDE SEQUENCE [LARGE SCALE GENOMIC DNA]</scope>
    <source>
        <strain evidence="6 7">JCM14086</strain>
    </source>
</reference>
<evidence type="ECO:0000259" key="5">
    <source>
        <dbReference type="PROSITE" id="PS01124"/>
    </source>
</evidence>
<evidence type="ECO:0000313" key="6">
    <source>
        <dbReference type="EMBL" id="MBC2601584.1"/>
    </source>
</evidence>
<evidence type="ECO:0000256" key="4">
    <source>
        <dbReference type="ARBA" id="ARBA00023163"/>
    </source>
</evidence>
<dbReference type="PROSITE" id="PS01124">
    <property type="entry name" value="HTH_ARAC_FAMILY_2"/>
    <property type="match status" value="1"/>
</dbReference>
<dbReference type="GO" id="GO:0043565">
    <property type="term" value="F:sequence-specific DNA binding"/>
    <property type="evidence" value="ECO:0007669"/>
    <property type="project" value="InterPro"/>
</dbReference>
<dbReference type="PANTHER" id="PTHR46796">
    <property type="entry name" value="HTH-TYPE TRANSCRIPTIONAL ACTIVATOR RHAS-RELATED"/>
    <property type="match status" value="1"/>
</dbReference>
<evidence type="ECO:0000256" key="2">
    <source>
        <dbReference type="ARBA" id="ARBA00023125"/>
    </source>
</evidence>
<dbReference type="PROSITE" id="PS00041">
    <property type="entry name" value="HTH_ARAC_FAMILY_1"/>
    <property type="match status" value="1"/>
</dbReference>
<dbReference type="EMBL" id="JACHVA010000053">
    <property type="protein sequence ID" value="MBC2601584.1"/>
    <property type="molecule type" value="Genomic_DNA"/>
</dbReference>
<dbReference type="RefSeq" id="WP_185692308.1">
    <property type="nucleotide sequence ID" value="NZ_JACHVA010000053.1"/>
</dbReference>
<evidence type="ECO:0000256" key="1">
    <source>
        <dbReference type="ARBA" id="ARBA00023015"/>
    </source>
</evidence>
<dbReference type="InterPro" id="IPR009057">
    <property type="entry name" value="Homeodomain-like_sf"/>
</dbReference>
<dbReference type="InterPro" id="IPR037923">
    <property type="entry name" value="HTH-like"/>
</dbReference>
<dbReference type="GO" id="GO:0003700">
    <property type="term" value="F:DNA-binding transcription factor activity"/>
    <property type="evidence" value="ECO:0007669"/>
    <property type="project" value="InterPro"/>
</dbReference>
<organism evidence="6 7">
    <name type="scientific">Puniceicoccus vermicola</name>
    <dbReference type="NCBI Taxonomy" id="388746"/>
    <lineage>
        <taxon>Bacteria</taxon>
        <taxon>Pseudomonadati</taxon>
        <taxon>Verrucomicrobiota</taxon>
        <taxon>Opitutia</taxon>
        <taxon>Puniceicoccales</taxon>
        <taxon>Puniceicoccaceae</taxon>
        <taxon>Puniceicoccus</taxon>
    </lineage>
</organism>
<keyword evidence="4" id="KW-0804">Transcription</keyword>
<dbReference type="Pfam" id="PF02311">
    <property type="entry name" value="AraC_binding"/>
    <property type="match status" value="1"/>
</dbReference>
<proteinExistence type="predicted"/>
<dbReference type="AlphaFoldDB" id="A0A7X1AXI8"/>
<dbReference type="Gene3D" id="2.60.120.280">
    <property type="entry name" value="Regulatory protein AraC"/>
    <property type="match status" value="1"/>
</dbReference>
<sequence length="276" mass="31900">MSENFSHHVRRESHLKNPDPHYDFLCGSRHCASEKKSWSQRITERVGLVLCGEGKGMVRFENRDVDVLPSDLLLLKPGVPHSFHPGEGWSFQWFHFPVRPHITEALSWPEVIRGVGKVHLEPEEFRRAKSALEEALFLDLRRPRNWCDLALILVESVLIRGYNQNISESAGIGRMVLRAQQMLTESNDSVDEIAERCGVSRAGLYQKFKDAVGVSPRQYREDTRLRRAVQLLALPEYSISEIAQQVGMPDAYYFSTRFRRAFGQPPREFRKKILER</sequence>
<keyword evidence="1" id="KW-0805">Transcription regulation</keyword>
<gene>
    <name evidence="6" type="ORF">H5P30_07320</name>
</gene>
<keyword evidence="2" id="KW-0238">DNA-binding</keyword>
<dbReference type="SUPFAM" id="SSF46689">
    <property type="entry name" value="Homeodomain-like"/>
    <property type="match status" value="2"/>
</dbReference>
<evidence type="ECO:0000313" key="7">
    <source>
        <dbReference type="Proteomes" id="UP000525652"/>
    </source>
</evidence>
<evidence type="ECO:0000256" key="3">
    <source>
        <dbReference type="ARBA" id="ARBA00023159"/>
    </source>
</evidence>
<dbReference type="InterPro" id="IPR018060">
    <property type="entry name" value="HTH_AraC"/>
</dbReference>